<organism evidence="1 2">
    <name type="scientific">Hymenobacter aquaticus</name>
    <dbReference type="NCBI Taxonomy" id="1867101"/>
    <lineage>
        <taxon>Bacteria</taxon>
        <taxon>Pseudomonadati</taxon>
        <taxon>Bacteroidota</taxon>
        <taxon>Cytophagia</taxon>
        <taxon>Cytophagales</taxon>
        <taxon>Hymenobacteraceae</taxon>
        <taxon>Hymenobacter</taxon>
    </lineage>
</organism>
<name>A0A4Z0PYQ3_9BACT</name>
<sequence>MDAIFSDDGLPTDTAFLAEAVPLGLSLAHVATSLLVLNAHDPLPRVLATEFGFTQEEQARCRAVRQIPELLQELRTDLPAMHRYVAVARLALECPDIWATITSAFQADDDPEAQLAALEVKYRNSRQCLEAALHIIRRVTANNDTLREELHLQQLALQGLFARLGTTVRAGIGPYNAPDTSALTPFGSVSPDLAQLLLLAVSLIDHLPLISDHALVHGLARLSFTQASIRLPLFQRLIDLPPATEFNLSEAEALVLYQAAQVTLLALLVELTPEGTWADWVASRILKPDPPRPFLSTYDQEQLDLVNTTGPADLQAYCERVRDHFGNEHPDLSRADAEVRSLTELL</sequence>
<proteinExistence type="predicted"/>
<evidence type="ECO:0000313" key="1">
    <source>
        <dbReference type="EMBL" id="TGE22023.1"/>
    </source>
</evidence>
<gene>
    <name evidence="1" type="ORF">E5K00_17370</name>
</gene>
<dbReference type="Proteomes" id="UP000297549">
    <property type="component" value="Unassembled WGS sequence"/>
</dbReference>
<dbReference type="OrthoDB" id="870520at2"/>
<evidence type="ECO:0000313" key="2">
    <source>
        <dbReference type="Proteomes" id="UP000297549"/>
    </source>
</evidence>
<dbReference type="RefSeq" id="WP_135464547.1">
    <property type="nucleotide sequence ID" value="NZ_SRLC01000002.1"/>
</dbReference>
<dbReference type="AlphaFoldDB" id="A0A4Z0PYQ3"/>
<reference evidence="1 2" key="1">
    <citation type="submission" date="2019-04" db="EMBL/GenBank/DDBJ databases">
        <authorList>
            <person name="Feng G."/>
            <person name="Zhang J."/>
            <person name="Zhu H."/>
        </authorList>
    </citation>
    <scope>NUCLEOTIDE SEQUENCE [LARGE SCALE GENOMIC DNA]</scope>
    <source>
        <strain evidence="1 2">JCM 31653</strain>
    </source>
</reference>
<keyword evidence="2" id="KW-1185">Reference proteome</keyword>
<comment type="caution">
    <text evidence="1">The sequence shown here is derived from an EMBL/GenBank/DDBJ whole genome shotgun (WGS) entry which is preliminary data.</text>
</comment>
<accession>A0A4Z0PYQ3</accession>
<protein>
    <submittedName>
        <fullName evidence="1">Uncharacterized protein</fullName>
    </submittedName>
</protein>
<dbReference type="EMBL" id="SRLC01000002">
    <property type="protein sequence ID" value="TGE22023.1"/>
    <property type="molecule type" value="Genomic_DNA"/>
</dbReference>